<dbReference type="InterPro" id="IPR023346">
    <property type="entry name" value="Lysozyme-like_dom_sf"/>
</dbReference>
<dbReference type="Pfam" id="PF05497">
    <property type="entry name" value="Destabilase"/>
    <property type="match status" value="1"/>
</dbReference>
<evidence type="ECO:0000256" key="9">
    <source>
        <dbReference type="PIRSR" id="PIRSR608597-3"/>
    </source>
</evidence>
<accession>A0AA36EWS7</accession>
<evidence type="ECO:0000256" key="2">
    <source>
        <dbReference type="ARBA" id="ARBA00012732"/>
    </source>
</evidence>
<keyword evidence="6" id="KW-0044">Antibiotic</keyword>
<keyword evidence="8" id="KW-0326">Glycosidase</keyword>
<proteinExistence type="predicted"/>
<feature type="disulfide bond" evidence="9">
    <location>
        <begin position="62"/>
        <end position="134"/>
    </location>
</feature>
<dbReference type="Gene3D" id="1.10.530.10">
    <property type="match status" value="1"/>
</dbReference>
<reference evidence="10" key="1">
    <citation type="submission" date="2023-08" db="EMBL/GenBank/DDBJ databases">
        <authorList>
            <person name="Alioto T."/>
            <person name="Alioto T."/>
            <person name="Gomez Garrido J."/>
        </authorList>
    </citation>
    <scope>NUCLEOTIDE SEQUENCE</scope>
</reference>
<dbReference type="Proteomes" id="UP001162480">
    <property type="component" value="Chromosome 1"/>
</dbReference>
<keyword evidence="3" id="KW-0929">Antimicrobial</keyword>
<keyword evidence="7 9" id="KW-1015">Disulfide bond</keyword>
<evidence type="ECO:0000313" key="11">
    <source>
        <dbReference type="Proteomes" id="UP001162480"/>
    </source>
</evidence>
<evidence type="ECO:0000256" key="3">
    <source>
        <dbReference type="ARBA" id="ARBA00022529"/>
    </source>
</evidence>
<comment type="catalytic activity">
    <reaction evidence="1">
        <text>Hydrolysis of (1-&gt;4)-beta-linkages between N-acetylmuramic acid and N-acetyl-D-glucosamine residues in a peptidoglycan and between N-acetyl-D-glucosamine residues in chitodextrins.</text>
        <dbReference type="EC" id="3.2.1.17"/>
    </reaction>
</comment>
<organism evidence="10 11">
    <name type="scientific">Octopus vulgaris</name>
    <name type="common">Common octopus</name>
    <dbReference type="NCBI Taxonomy" id="6645"/>
    <lineage>
        <taxon>Eukaryota</taxon>
        <taxon>Metazoa</taxon>
        <taxon>Spiralia</taxon>
        <taxon>Lophotrochozoa</taxon>
        <taxon>Mollusca</taxon>
        <taxon>Cephalopoda</taxon>
        <taxon>Coleoidea</taxon>
        <taxon>Octopodiformes</taxon>
        <taxon>Octopoda</taxon>
        <taxon>Incirrata</taxon>
        <taxon>Octopodidae</taxon>
        <taxon>Octopus</taxon>
    </lineage>
</organism>
<evidence type="ECO:0000256" key="8">
    <source>
        <dbReference type="ARBA" id="ARBA00023295"/>
    </source>
</evidence>
<keyword evidence="11" id="KW-1185">Reference proteome</keyword>
<feature type="disulfide bond" evidence="9">
    <location>
        <begin position="97"/>
        <end position="117"/>
    </location>
</feature>
<dbReference type="GO" id="GO:0031640">
    <property type="term" value="P:killing of cells of another organism"/>
    <property type="evidence" value="ECO:0007669"/>
    <property type="project" value="UniProtKB-KW"/>
</dbReference>
<dbReference type="PANTHER" id="PTHR11195">
    <property type="entry name" value="DESTABILASE-RELATED"/>
    <property type="match status" value="1"/>
</dbReference>
<name>A0AA36EWS7_OCTVU</name>
<evidence type="ECO:0000313" key="10">
    <source>
        <dbReference type="EMBL" id="CAI9714800.1"/>
    </source>
</evidence>
<dbReference type="GO" id="GO:0003796">
    <property type="term" value="F:lysozyme activity"/>
    <property type="evidence" value="ECO:0007669"/>
    <property type="project" value="UniProtKB-EC"/>
</dbReference>
<dbReference type="SUPFAM" id="SSF53955">
    <property type="entry name" value="Lysozyme-like"/>
    <property type="match status" value="1"/>
</dbReference>
<evidence type="ECO:0000256" key="1">
    <source>
        <dbReference type="ARBA" id="ARBA00000632"/>
    </source>
</evidence>
<gene>
    <name evidence="10" type="ORF">OCTVUL_1B004515</name>
</gene>
<feature type="disulfide bond" evidence="9">
    <location>
        <begin position="78"/>
        <end position="84"/>
    </location>
</feature>
<keyword evidence="5" id="KW-0378">Hydrolase</keyword>
<dbReference type="EMBL" id="OX597814">
    <property type="protein sequence ID" value="CAI9714800.1"/>
    <property type="molecule type" value="Genomic_DNA"/>
</dbReference>
<dbReference type="GO" id="GO:0042742">
    <property type="term" value="P:defense response to bacterium"/>
    <property type="evidence" value="ECO:0007669"/>
    <property type="project" value="UniProtKB-KW"/>
</dbReference>
<evidence type="ECO:0000256" key="4">
    <source>
        <dbReference type="ARBA" id="ARBA00022638"/>
    </source>
</evidence>
<dbReference type="AlphaFoldDB" id="A0AA36EWS7"/>
<feature type="disulfide bond" evidence="9">
    <location>
        <begin position="107"/>
        <end position="113"/>
    </location>
</feature>
<dbReference type="PROSITE" id="PS51909">
    <property type="entry name" value="LYSOZYME_I"/>
    <property type="match status" value="1"/>
</dbReference>
<keyword evidence="4" id="KW-0081">Bacteriolytic enzyme</keyword>
<evidence type="ECO:0000256" key="7">
    <source>
        <dbReference type="ARBA" id="ARBA00023157"/>
    </source>
</evidence>
<dbReference type="PANTHER" id="PTHR11195:SF13">
    <property type="entry name" value="INVERTEBRATE-TYPE LYSOZYME 2-RELATED"/>
    <property type="match status" value="1"/>
</dbReference>
<evidence type="ECO:0000256" key="5">
    <source>
        <dbReference type="ARBA" id="ARBA00022801"/>
    </source>
</evidence>
<dbReference type="EC" id="3.2.1.17" evidence="2"/>
<evidence type="ECO:0000256" key="6">
    <source>
        <dbReference type="ARBA" id="ARBA00023022"/>
    </source>
</evidence>
<protein>
    <recommendedName>
        <fullName evidence="2">lysozyme</fullName>
        <ecNumber evidence="2">3.2.1.17</ecNumber>
    </recommendedName>
</protein>
<feature type="disulfide bond" evidence="9">
    <location>
        <begin position="67"/>
        <end position="73"/>
    </location>
</feature>
<dbReference type="InterPro" id="IPR008597">
    <property type="entry name" value="Invert_lysozyme"/>
</dbReference>
<sequence length="173" mass="19806">MIHFTERISGVYISESYCQRSYLKSHSKLETMLKQLTVLAVLFITCLAAKRKFAGGPIPQDCLECMCQVESNCSTTLCKHGTGCGYFHLTFEEWIECGRLFGSWQKCANDLRCSSNCVQLYVVLYNYRCGVHTCEHFARTFNGGPENCQEDSTLPYWRKISKCLKSQEKCDDI</sequence>